<feature type="compositionally biased region" description="Basic and acidic residues" evidence="15">
    <location>
        <begin position="26"/>
        <end position="36"/>
    </location>
</feature>
<dbReference type="InterPro" id="IPR050603">
    <property type="entry name" value="MYST_HAT"/>
</dbReference>
<evidence type="ECO:0000256" key="1">
    <source>
        <dbReference type="ARBA" id="ARBA00004123"/>
    </source>
</evidence>
<evidence type="ECO:0000256" key="5">
    <source>
        <dbReference type="ARBA" id="ARBA00022723"/>
    </source>
</evidence>
<dbReference type="EC" id="2.3.1.48" evidence="3"/>
<comment type="function">
    <text evidence="13">Catalytic component of the NuA4 histone acetyltransferase (HAT) complex which is involved in epigenetic transcriptional activation of selected genes principally by acetylation of nucleosomal histones H4, H3, H2B, H2A and H2A variant H2A.Z. Acetylates histone H4 to form H4K5ac, H4K8ac, H4K12ac and H4K16ac, histone H3 to form H3K14ac, and histone H2A to form H2AK4ac and H2AK7ac. The NuA4 complex is involved in the DNA damage response and is required for chromosome segregation. The NuA4 complex plays a direct role in repair of DNA double-strand breaks (DSBs) through homologous recombination. Recruitment to promoters depends on H3K4me. Also acetylates non-histone proteins. In addition to protein acetyltransferase, can use different acyl-CoA substrates, such as 2-hydroxyisobutanoyl-CoA (2-hydroxyisobutyryl-CoA) or (2E)-butenoyl-CoA (crotonyl-CoA), and is able to mediate protein 2-hydroxyisobutyrylation and crotonylation, respectively.</text>
</comment>
<dbReference type="EMBL" id="CAOQHR010000005">
    <property type="protein sequence ID" value="CAI6334635.1"/>
    <property type="molecule type" value="Genomic_DNA"/>
</dbReference>
<dbReference type="GO" id="GO:0005634">
    <property type="term" value="C:nucleus"/>
    <property type="evidence" value="ECO:0007669"/>
    <property type="project" value="UniProtKB-SubCell"/>
</dbReference>
<dbReference type="InterPro" id="IPR016181">
    <property type="entry name" value="Acyl_CoA_acyltransferase"/>
</dbReference>
<evidence type="ECO:0000259" key="16">
    <source>
        <dbReference type="PROSITE" id="PS51726"/>
    </source>
</evidence>
<dbReference type="SUPFAM" id="SSF55729">
    <property type="entry name" value="Acyl-CoA N-acyltransferases (Nat)"/>
    <property type="match status" value="1"/>
</dbReference>
<evidence type="ECO:0000256" key="8">
    <source>
        <dbReference type="ARBA" id="ARBA00022990"/>
    </source>
</evidence>
<evidence type="ECO:0000256" key="4">
    <source>
        <dbReference type="ARBA" id="ARBA00022679"/>
    </source>
</evidence>
<dbReference type="Gene3D" id="3.30.60.60">
    <property type="entry name" value="N-acetyl transferase-like"/>
    <property type="match status" value="1"/>
</dbReference>
<dbReference type="Proteomes" id="UP001152607">
    <property type="component" value="Unassembled WGS sequence"/>
</dbReference>
<protein>
    <recommendedName>
        <fullName evidence="3">histone acetyltransferase</fullName>
        <ecNumber evidence="3">2.3.1.48</ecNumber>
    </recommendedName>
</protein>
<dbReference type="PROSITE" id="PS51726">
    <property type="entry name" value="MYST_HAT"/>
    <property type="match status" value="1"/>
</dbReference>
<keyword evidence="9" id="KW-0805">Transcription regulation</keyword>
<evidence type="ECO:0000256" key="15">
    <source>
        <dbReference type="SAM" id="MobiDB-lite"/>
    </source>
</evidence>
<evidence type="ECO:0000256" key="3">
    <source>
        <dbReference type="ARBA" id="ARBA00013184"/>
    </source>
</evidence>
<keyword evidence="18" id="KW-1185">Reference proteome</keyword>
<evidence type="ECO:0000256" key="6">
    <source>
        <dbReference type="ARBA" id="ARBA00022771"/>
    </source>
</evidence>
<feature type="compositionally biased region" description="Basic and acidic residues" evidence="15">
    <location>
        <begin position="44"/>
        <end position="56"/>
    </location>
</feature>
<dbReference type="GO" id="GO:0008270">
    <property type="term" value="F:zinc ion binding"/>
    <property type="evidence" value="ECO:0007669"/>
    <property type="project" value="UniProtKB-KW"/>
</dbReference>
<dbReference type="GO" id="GO:0006355">
    <property type="term" value="P:regulation of DNA-templated transcription"/>
    <property type="evidence" value="ECO:0007669"/>
    <property type="project" value="InterPro"/>
</dbReference>
<feature type="compositionally biased region" description="Acidic residues" evidence="15">
    <location>
        <begin position="774"/>
        <end position="796"/>
    </location>
</feature>
<accession>A0A9W4UEU4</accession>
<organism evidence="17 18">
    <name type="scientific">Periconia digitata</name>
    <dbReference type="NCBI Taxonomy" id="1303443"/>
    <lineage>
        <taxon>Eukaryota</taxon>
        <taxon>Fungi</taxon>
        <taxon>Dikarya</taxon>
        <taxon>Ascomycota</taxon>
        <taxon>Pezizomycotina</taxon>
        <taxon>Dothideomycetes</taxon>
        <taxon>Pleosporomycetidae</taxon>
        <taxon>Pleosporales</taxon>
        <taxon>Massarineae</taxon>
        <taxon>Periconiaceae</taxon>
        <taxon>Periconia</taxon>
    </lineage>
</organism>
<evidence type="ECO:0000256" key="10">
    <source>
        <dbReference type="ARBA" id="ARBA00023163"/>
    </source>
</evidence>
<evidence type="ECO:0000256" key="7">
    <source>
        <dbReference type="ARBA" id="ARBA00022833"/>
    </source>
</evidence>
<feature type="compositionally biased region" description="Polar residues" evidence="15">
    <location>
        <begin position="1"/>
        <end position="12"/>
    </location>
</feature>
<comment type="caution">
    <text evidence="17">The sequence shown here is derived from an EMBL/GenBank/DDBJ whole genome shotgun (WGS) entry which is preliminary data.</text>
</comment>
<evidence type="ECO:0000313" key="17">
    <source>
        <dbReference type="EMBL" id="CAI6334635.1"/>
    </source>
</evidence>
<keyword evidence="10" id="KW-0804">Transcription</keyword>
<feature type="region of interest" description="Disordered" evidence="15">
    <location>
        <begin position="1"/>
        <end position="124"/>
    </location>
</feature>
<dbReference type="Gene3D" id="1.10.10.10">
    <property type="entry name" value="Winged helix-like DNA-binding domain superfamily/Winged helix DNA-binding domain"/>
    <property type="match status" value="1"/>
</dbReference>
<dbReference type="InterPro" id="IPR002717">
    <property type="entry name" value="HAT_MYST-type"/>
</dbReference>
<evidence type="ECO:0000256" key="11">
    <source>
        <dbReference type="ARBA" id="ARBA00023242"/>
    </source>
</evidence>
<comment type="subcellular location">
    <subcellularLocation>
        <location evidence="1">Nucleus</location>
    </subcellularLocation>
</comment>
<reference evidence="17" key="1">
    <citation type="submission" date="2023-01" db="EMBL/GenBank/DDBJ databases">
        <authorList>
            <person name="Van Ghelder C."/>
            <person name="Rancurel C."/>
        </authorList>
    </citation>
    <scope>NUCLEOTIDE SEQUENCE</scope>
    <source>
        <strain evidence="17">CNCM I-4278</strain>
    </source>
</reference>
<dbReference type="Gene3D" id="3.40.630.30">
    <property type="match status" value="1"/>
</dbReference>
<feature type="active site" description="Proton donor/acceptor" evidence="14">
    <location>
        <position position="675"/>
    </location>
</feature>
<evidence type="ECO:0000256" key="13">
    <source>
        <dbReference type="ARBA" id="ARBA00045805"/>
    </source>
</evidence>
<keyword evidence="8" id="KW-0007">Acetylation</keyword>
<evidence type="ECO:0000256" key="12">
    <source>
        <dbReference type="ARBA" id="ARBA00023315"/>
    </source>
</evidence>
<comment type="similarity">
    <text evidence="2">Belongs to the MYST (SAS/MOZ) family.</text>
</comment>
<dbReference type="OrthoDB" id="787137at2759"/>
<dbReference type="PANTHER" id="PTHR10615:SF219">
    <property type="entry name" value="HISTONE ACETYLTRANSFERASE KAT5"/>
    <property type="match status" value="1"/>
</dbReference>
<dbReference type="AlphaFoldDB" id="A0A9W4UEU4"/>
<keyword evidence="11" id="KW-0539">Nucleus</keyword>
<evidence type="ECO:0000256" key="9">
    <source>
        <dbReference type="ARBA" id="ARBA00023015"/>
    </source>
</evidence>
<sequence length="796" mass="88785">MTATHSPTQQNGLHHDQGPPTGSKRKAGDASSHESEQQGGKKQLKVEDMLNSKDLNETPDSTVAQDKQKDGQGLSEEDGMEDKVDTRDVQPEPETHPAKSEDIEKNSKASLDDAIQESSQRENQLSSNILEKGLVYFFTRNRVNVEEADSVDDLQRTFFVLRPLPPGTKLGEGTLPDLENNRLLALPKKVFPKSQNDRFMAFVEKAPTTIQDLKENFFGGSEYETKTSGSRRVDPVTPVAEGVYAITRTEDTSTHLAYSITIPSVMGEVQEDLGLRSQGSFIISLKNPKRPGPANTNLPQRPEFPEEFIEAFRGLAWVKVQPEYLDYANAQILLIGENLQSAFEPSKKDEKHGKEGPQVELERLENEDELRVEHLSGDDSVFDDLRISKADYPNVPTTCGQLKCCLPSTRALATATALSRFLVRLKPQTFPTSPPANKQPCKRVSASYVNNTSMAQDIDIEDGANPKPPAKTTKKPSTEPNVLEVVLGSLPIKPWYPSFYPEELVGRRVDRLNVCQWCFKYTKELPAFLGHLTACPYRDSAPPGGAIYAQSNLAIYELDGAEHKLYAQNLSLFAKLFLDTKSVFYDVTTFLYYLLVLKDPSPAINNTRPSSQDTGGDVERGQIVGFFSKEKMSWDNNNLACICIFPPWQKQGLGQVLMAASYELGRKERRMGGPEKPLSDLGRLAYIHYWSQTLARTILAVPAKRTLSVADLRDETYIAVDDIISTLQSMDVLEHRKKGGAQALINKAKVRIWAETYKVDLKNPVDPDAFVIETSEEEEDGEEGDEEEDGDEEMEE</sequence>
<dbReference type="Pfam" id="PF17772">
    <property type="entry name" value="zf-MYST"/>
    <property type="match status" value="1"/>
</dbReference>
<feature type="compositionally biased region" description="Basic and acidic residues" evidence="15">
    <location>
        <begin position="81"/>
        <end position="111"/>
    </location>
</feature>
<feature type="domain" description="MYST-type HAT" evidence="16">
    <location>
        <begin position="477"/>
        <end position="755"/>
    </location>
</feature>
<keyword evidence="7" id="KW-0862">Zinc</keyword>
<dbReference type="Pfam" id="PF01853">
    <property type="entry name" value="MOZ_SAS"/>
    <property type="match status" value="1"/>
</dbReference>
<feature type="region of interest" description="Disordered" evidence="15">
    <location>
        <begin position="771"/>
        <end position="796"/>
    </location>
</feature>
<name>A0A9W4UEU4_9PLEO</name>
<evidence type="ECO:0000313" key="18">
    <source>
        <dbReference type="Proteomes" id="UP001152607"/>
    </source>
</evidence>
<dbReference type="GO" id="GO:0046972">
    <property type="term" value="F:histone H4K16 acetyltransferase activity"/>
    <property type="evidence" value="ECO:0007669"/>
    <property type="project" value="TreeGrafter"/>
</dbReference>
<keyword evidence="5" id="KW-0479">Metal-binding</keyword>
<dbReference type="InterPro" id="IPR040706">
    <property type="entry name" value="Zf-MYST"/>
</dbReference>
<proteinExistence type="inferred from homology"/>
<dbReference type="GO" id="GO:0035267">
    <property type="term" value="C:NuA4 histone acetyltransferase complex"/>
    <property type="evidence" value="ECO:0007669"/>
    <property type="project" value="TreeGrafter"/>
</dbReference>
<keyword evidence="4" id="KW-0808">Transferase</keyword>
<dbReference type="PANTHER" id="PTHR10615">
    <property type="entry name" value="HISTONE ACETYLTRANSFERASE"/>
    <property type="match status" value="1"/>
</dbReference>
<evidence type="ECO:0000256" key="2">
    <source>
        <dbReference type="ARBA" id="ARBA00010107"/>
    </source>
</evidence>
<dbReference type="InterPro" id="IPR036388">
    <property type="entry name" value="WH-like_DNA-bd_sf"/>
</dbReference>
<keyword evidence="12" id="KW-0012">Acyltransferase</keyword>
<keyword evidence="6" id="KW-0863">Zinc-finger</keyword>
<evidence type="ECO:0000256" key="14">
    <source>
        <dbReference type="PIRSR" id="PIRSR602717-51"/>
    </source>
</evidence>
<gene>
    <name evidence="17" type="ORF">PDIGIT_LOCUS7698</name>
</gene>
<feature type="region of interest" description="Disordered" evidence="15">
    <location>
        <begin position="455"/>
        <end position="478"/>
    </location>
</feature>